<dbReference type="InterPro" id="IPR032314">
    <property type="entry name" value="DUF4845"/>
</dbReference>
<comment type="caution">
    <text evidence="2">The sequence shown here is derived from an EMBL/GenBank/DDBJ whole genome shotgun (WGS) entry which is preliminary data.</text>
</comment>
<dbReference type="Proteomes" id="UP001205843">
    <property type="component" value="Unassembled WGS sequence"/>
</dbReference>
<protein>
    <recommendedName>
        <fullName evidence="4">DUF4845 domain-containing protein</fullName>
    </recommendedName>
</protein>
<accession>A0AAE3KD68</accession>
<organism evidence="2 3">
    <name type="scientific">Natronocella acetinitrilica</name>
    <dbReference type="NCBI Taxonomy" id="414046"/>
    <lineage>
        <taxon>Bacteria</taxon>
        <taxon>Pseudomonadati</taxon>
        <taxon>Pseudomonadota</taxon>
        <taxon>Gammaproteobacteria</taxon>
        <taxon>Chromatiales</taxon>
        <taxon>Ectothiorhodospiraceae</taxon>
        <taxon>Natronocella</taxon>
    </lineage>
</organism>
<evidence type="ECO:0000313" key="3">
    <source>
        <dbReference type="Proteomes" id="UP001205843"/>
    </source>
</evidence>
<dbReference type="EMBL" id="JALJXV010000007">
    <property type="protein sequence ID" value="MCP1675903.1"/>
    <property type="molecule type" value="Genomic_DNA"/>
</dbReference>
<dbReference type="AlphaFoldDB" id="A0AAE3KD68"/>
<evidence type="ECO:0000256" key="1">
    <source>
        <dbReference type="SAM" id="Phobius"/>
    </source>
</evidence>
<feature type="transmembrane region" description="Helical" evidence="1">
    <location>
        <begin position="12"/>
        <end position="33"/>
    </location>
</feature>
<dbReference type="RefSeq" id="WP_253480133.1">
    <property type="nucleotide sequence ID" value="NZ_JALJXV010000007.1"/>
</dbReference>
<dbReference type="Pfam" id="PF16137">
    <property type="entry name" value="DUF4845"/>
    <property type="match status" value="1"/>
</dbReference>
<gene>
    <name evidence="2" type="ORF">J2T57_003058</name>
</gene>
<evidence type="ECO:0000313" key="2">
    <source>
        <dbReference type="EMBL" id="MCP1675903.1"/>
    </source>
</evidence>
<keyword evidence="1" id="KW-0812">Transmembrane</keyword>
<sequence>MIPVAMARRQRGISLIGMLVVVVLLIFALVIGMRLTPVYLESMEISSIVGQIENNPDLRGASRNEIRATMQRHFQVNGIRNIGRDEITFSDTAGGTLMVVEYEARVPMIFNLDAVAKFRKEAVIRQ</sequence>
<evidence type="ECO:0008006" key="4">
    <source>
        <dbReference type="Google" id="ProtNLM"/>
    </source>
</evidence>
<keyword evidence="1" id="KW-0472">Membrane</keyword>
<proteinExistence type="predicted"/>
<reference evidence="2" key="1">
    <citation type="submission" date="2022-03" db="EMBL/GenBank/DDBJ databases">
        <title>Genomic Encyclopedia of Type Strains, Phase III (KMG-III): the genomes of soil and plant-associated and newly described type strains.</title>
        <authorList>
            <person name="Whitman W."/>
        </authorList>
    </citation>
    <scope>NUCLEOTIDE SEQUENCE</scope>
    <source>
        <strain evidence="2">ANL 6-2</strain>
    </source>
</reference>
<keyword evidence="3" id="KW-1185">Reference proteome</keyword>
<keyword evidence="1" id="KW-1133">Transmembrane helix</keyword>
<name>A0AAE3KD68_9GAMM</name>